<accession>A0A8K0NTH2</accession>
<keyword evidence="2" id="KW-1185">Reference proteome</keyword>
<evidence type="ECO:0000313" key="2">
    <source>
        <dbReference type="Proteomes" id="UP000812966"/>
    </source>
</evidence>
<sequence>MLSASTSACQTDASLYIAAGVAFYFPAMKERAASKKANSTLEQTWGVPFAVAPFYGKNVVPALNREFPAYVPEGSNNSSVVFHQMSGNQGFKDDLYVLFMNSTEDRVNPKQRLADFKVALVGVAGTLYNRGEILVAM</sequence>
<organism evidence="1 2">
    <name type="scientific">Filobasidium floriforme</name>
    <dbReference type="NCBI Taxonomy" id="5210"/>
    <lineage>
        <taxon>Eukaryota</taxon>
        <taxon>Fungi</taxon>
        <taxon>Dikarya</taxon>
        <taxon>Basidiomycota</taxon>
        <taxon>Agaricomycotina</taxon>
        <taxon>Tremellomycetes</taxon>
        <taxon>Filobasidiales</taxon>
        <taxon>Filobasidiaceae</taxon>
        <taxon>Filobasidium</taxon>
    </lineage>
</organism>
<dbReference type="AlphaFoldDB" id="A0A8K0NTH2"/>
<reference evidence="1" key="1">
    <citation type="submission" date="2020-04" db="EMBL/GenBank/DDBJ databases">
        <title>Analysis of mating type loci in Filobasidium floriforme.</title>
        <authorList>
            <person name="Nowrousian M."/>
        </authorList>
    </citation>
    <scope>NUCLEOTIDE SEQUENCE</scope>
    <source>
        <strain evidence="1">CBS 6242</strain>
    </source>
</reference>
<dbReference type="Proteomes" id="UP000812966">
    <property type="component" value="Unassembled WGS sequence"/>
</dbReference>
<dbReference type="EMBL" id="JABELV010000006">
    <property type="protein sequence ID" value="KAG7571511.1"/>
    <property type="molecule type" value="Genomic_DNA"/>
</dbReference>
<proteinExistence type="predicted"/>
<evidence type="ECO:0000313" key="1">
    <source>
        <dbReference type="EMBL" id="KAG7571511.1"/>
    </source>
</evidence>
<gene>
    <name evidence="1" type="ORF">FFLO_00527</name>
</gene>
<comment type="caution">
    <text evidence="1">The sequence shown here is derived from an EMBL/GenBank/DDBJ whole genome shotgun (WGS) entry which is preliminary data.</text>
</comment>
<name>A0A8K0NTH2_9TREE</name>
<protein>
    <submittedName>
        <fullName evidence="1">Uncharacterized protein</fullName>
    </submittedName>
</protein>